<sequence length="211" mass="22628">MLLLTAPACAVAPQSASVSVELSFGEAMSSRERRSLSRQLVRAYGANRGAPHPLRLSFSALDEASLHPDMLHRDLARWDCQRVGERADVRWPADELVWLSPDAGEPLSTLDPDVTYVVSGLVDRSVVSGRSLERSRAAGGRAVRLPLRECAPRPDVHPILSVVSVVSMLAAVNSGASWEEAIGAALPKRFMERREAEAAARGEGAGGGRLV</sequence>
<dbReference type="CDD" id="cd18089">
    <property type="entry name" value="SPOUT_Trm10-like"/>
    <property type="match status" value="1"/>
</dbReference>
<evidence type="ECO:0000313" key="7">
    <source>
        <dbReference type="EnsemblProtists" id="EOD41215"/>
    </source>
</evidence>
<evidence type="ECO:0000256" key="2">
    <source>
        <dbReference type="ARBA" id="ARBA00022603"/>
    </source>
</evidence>
<evidence type="ECO:0000259" key="6">
    <source>
        <dbReference type="PROSITE" id="PS51675"/>
    </source>
</evidence>
<dbReference type="InterPro" id="IPR028564">
    <property type="entry name" value="MT_TRM10-typ"/>
</dbReference>
<name>A0A0D3KZN0_EMIH1</name>
<keyword evidence="3" id="KW-0808">Transferase</keyword>
<dbReference type="KEGG" id="ehx:EMIHUDRAFT_75763"/>
<dbReference type="GO" id="GO:0052905">
    <property type="term" value="F:tRNA (guanosine(9)-N1)-methyltransferase activity"/>
    <property type="evidence" value="ECO:0007669"/>
    <property type="project" value="UniProtKB-EC"/>
</dbReference>
<feature type="domain" description="SAM-dependent MTase TRM10-type" evidence="6">
    <location>
        <begin position="4"/>
        <end position="193"/>
    </location>
</feature>
<reference evidence="7" key="2">
    <citation type="submission" date="2024-10" db="UniProtKB">
        <authorList>
            <consortium name="EnsemblProtists"/>
        </authorList>
    </citation>
    <scope>IDENTIFICATION</scope>
</reference>
<keyword evidence="4" id="KW-0949">S-adenosyl-L-methionine</keyword>
<dbReference type="GO" id="GO:0005634">
    <property type="term" value="C:nucleus"/>
    <property type="evidence" value="ECO:0007669"/>
    <property type="project" value="TreeGrafter"/>
</dbReference>
<dbReference type="AlphaFoldDB" id="A0A0D3KZN0"/>
<dbReference type="GO" id="GO:0000049">
    <property type="term" value="F:tRNA binding"/>
    <property type="evidence" value="ECO:0007669"/>
    <property type="project" value="TreeGrafter"/>
</dbReference>
<dbReference type="PANTHER" id="PTHR13563">
    <property type="entry name" value="TRNA (GUANINE-9-) METHYLTRANSFERASE"/>
    <property type="match status" value="1"/>
</dbReference>
<evidence type="ECO:0000256" key="5">
    <source>
        <dbReference type="ARBA" id="ARBA00048434"/>
    </source>
</evidence>
<dbReference type="GeneID" id="17263719"/>
<dbReference type="KEGG" id="ehx:EMIHUDRAFT_199463"/>
<accession>A0A0D3KZN0</accession>
<evidence type="ECO:0000313" key="8">
    <source>
        <dbReference type="Proteomes" id="UP000013827"/>
    </source>
</evidence>
<proteinExistence type="predicted"/>
<dbReference type="EC" id="2.1.1.221" evidence="1"/>
<dbReference type="HOGENOM" id="CLU_1306840_0_0_1"/>
<dbReference type="Proteomes" id="UP000013827">
    <property type="component" value="Unassembled WGS sequence"/>
</dbReference>
<evidence type="ECO:0000256" key="1">
    <source>
        <dbReference type="ARBA" id="ARBA00012797"/>
    </source>
</evidence>
<evidence type="ECO:0000256" key="3">
    <source>
        <dbReference type="ARBA" id="ARBA00022679"/>
    </source>
</evidence>
<dbReference type="EnsemblProtists" id="EOD41215">
    <property type="protein sequence ID" value="EOD41215"/>
    <property type="gene ID" value="EMIHUDRAFT_199463"/>
</dbReference>
<dbReference type="GeneID" id="17286485"/>
<organism evidence="7 8">
    <name type="scientific">Emiliania huxleyi (strain CCMP1516)</name>
    <dbReference type="NCBI Taxonomy" id="280463"/>
    <lineage>
        <taxon>Eukaryota</taxon>
        <taxon>Haptista</taxon>
        <taxon>Haptophyta</taxon>
        <taxon>Prymnesiophyceae</taxon>
        <taxon>Isochrysidales</taxon>
        <taxon>Noelaerhabdaceae</taxon>
        <taxon>Emiliania</taxon>
    </lineage>
</organism>
<comment type="catalytic activity">
    <reaction evidence="5">
        <text>guanosine(9) in tRNA + S-adenosyl-L-methionine = N(1)-methylguanosine(9) in tRNA + S-adenosyl-L-homocysteine + H(+)</text>
        <dbReference type="Rhea" id="RHEA:43156"/>
        <dbReference type="Rhea" id="RHEA-COMP:10367"/>
        <dbReference type="Rhea" id="RHEA-COMP:10368"/>
        <dbReference type="ChEBI" id="CHEBI:15378"/>
        <dbReference type="ChEBI" id="CHEBI:57856"/>
        <dbReference type="ChEBI" id="CHEBI:59789"/>
        <dbReference type="ChEBI" id="CHEBI:73542"/>
        <dbReference type="ChEBI" id="CHEBI:74269"/>
        <dbReference type="EC" id="2.1.1.221"/>
    </reaction>
</comment>
<evidence type="ECO:0000256" key="4">
    <source>
        <dbReference type="ARBA" id="ARBA00022691"/>
    </source>
</evidence>
<dbReference type="PANTHER" id="PTHR13563:SF13">
    <property type="entry name" value="TRNA METHYLTRANSFERASE 10 HOMOLOG A"/>
    <property type="match status" value="1"/>
</dbReference>
<protein>
    <recommendedName>
        <fullName evidence="1">tRNA (guanine(9)-N(1))-methyltransferase</fullName>
        <ecNumber evidence="1">2.1.1.221</ecNumber>
    </recommendedName>
</protein>
<dbReference type="InterPro" id="IPR038459">
    <property type="entry name" value="MT_TRM10-typ_sf"/>
</dbReference>
<dbReference type="RefSeq" id="XP_005769999.1">
    <property type="nucleotide sequence ID" value="XM_005769942.1"/>
</dbReference>
<keyword evidence="2" id="KW-0489">Methyltransferase</keyword>
<dbReference type="GO" id="GO:0002939">
    <property type="term" value="P:tRNA N1-guanine methylation"/>
    <property type="evidence" value="ECO:0007669"/>
    <property type="project" value="TreeGrafter"/>
</dbReference>
<dbReference type="STRING" id="2903.R1DSW4"/>
<keyword evidence="8" id="KW-1185">Reference proteome</keyword>
<reference evidence="8" key="1">
    <citation type="journal article" date="2013" name="Nature">
        <title>Pan genome of the phytoplankton Emiliania underpins its global distribution.</title>
        <authorList>
            <person name="Read B.A."/>
            <person name="Kegel J."/>
            <person name="Klute M.J."/>
            <person name="Kuo A."/>
            <person name="Lefebvre S.C."/>
            <person name="Maumus F."/>
            <person name="Mayer C."/>
            <person name="Miller J."/>
            <person name="Monier A."/>
            <person name="Salamov A."/>
            <person name="Young J."/>
            <person name="Aguilar M."/>
            <person name="Claverie J.M."/>
            <person name="Frickenhaus S."/>
            <person name="Gonzalez K."/>
            <person name="Herman E.K."/>
            <person name="Lin Y.C."/>
            <person name="Napier J."/>
            <person name="Ogata H."/>
            <person name="Sarno A.F."/>
            <person name="Shmutz J."/>
            <person name="Schroeder D."/>
            <person name="de Vargas C."/>
            <person name="Verret F."/>
            <person name="von Dassow P."/>
            <person name="Valentin K."/>
            <person name="Van de Peer Y."/>
            <person name="Wheeler G."/>
            <person name="Dacks J.B."/>
            <person name="Delwiche C.F."/>
            <person name="Dyhrman S.T."/>
            <person name="Glockner G."/>
            <person name="John U."/>
            <person name="Richards T."/>
            <person name="Worden A.Z."/>
            <person name="Zhang X."/>
            <person name="Grigoriev I.V."/>
            <person name="Allen A.E."/>
            <person name="Bidle K."/>
            <person name="Borodovsky M."/>
            <person name="Bowler C."/>
            <person name="Brownlee C."/>
            <person name="Cock J.M."/>
            <person name="Elias M."/>
            <person name="Gladyshev V.N."/>
            <person name="Groth M."/>
            <person name="Guda C."/>
            <person name="Hadaegh A."/>
            <person name="Iglesias-Rodriguez M.D."/>
            <person name="Jenkins J."/>
            <person name="Jones B.M."/>
            <person name="Lawson T."/>
            <person name="Leese F."/>
            <person name="Lindquist E."/>
            <person name="Lobanov A."/>
            <person name="Lomsadze A."/>
            <person name="Malik S.B."/>
            <person name="Marsh M.E."/>
            <person name="Mackinder L."/>
            <person name="Mock T."/>
            <person name="Mueller-Roeber B."/>
            <person name="Pagarete A."/>
            <person name="Parker M."/>
            <person name="Probert I."/>
            <person name="Quesneville H."/>
            <person name="Raines C."/>
            <person name="Rensing S.A."/>
            <person name="Riano-Pachon D.M."/>
            <person name="Richier S."/>
            <person name="Rokitta S."/>
            <person name="Shiraiwa Y."/>
            <person name="Soanes D.M."/>
            <person name="van der Giezen M."/>
            <person name="Wahlund T.M."/>
            <person name="Williams B."/>
            <person name="Wilson W."/>
            <person name="Wolfe G."/>
            <person name="Wurch L.L."/>
        </authorList>
    </citation>
    <scope>NUCLEOTIDE SEQUENCE</scope>
</reference>
<dbReference type="EnsemblProtists" id="EOD17570">
    <property type="protein sequence ID" value="EOD17570"/>
    <property type="gene ID" value="EMIHUDRAFT_75763"/>
</dbReference>
<dbReference type="Gene3D" id="3.40.1280.30">
    <property type="match status" value="1"/>
</dbReference>
<dbReference type="InterPro" id="IPR007356">
    <property type="entry name" value="tRNA_m1G_MeTrfase_euk"/>
</dbReference>
<dbReference type="RefSeq" id="XP_005793644.1">
    <property type="nucleotide sequence ID" value="XM_005793587.1"/>
</dbReference>
<dbReference type="PaxDb" id="2903-EOD17570"/>
<dbReference type="PROSITE" id="PS51675">
    <property type="entry name" value="SAM_MT_TRM10"/>
    <property type="match status" value="1"/>
</dbReference>
<dbReference type="eggNOG" id="KOG2967">
    <property type="taxonomic scope" value="Eukaryota"/>
</dbReference>